<dbReference type="PATRIC" id="fig|1658765.3.peg.3537"/>
<dbReference type="InterPro" id="IPR029016">
    <property type="entry name" value="GAF-like_dom_sf"/>
</dbReference>
<dbReference type="PANTHER" id="PTHR33121">
    <property type="entry name" value="CYCLIC DI-GMP PHOSPHODIESTERASE PDEF"/>
    <property type="match status" value="1"/>
</dbReference>
<dbReference type="AlphaFoldDB" id="A0A0J7J509"/>
<dbReference type="SMART" id="SM00065">
    <property type="entry name" value="GAF"/>
    <property type="match status" value="1"/>
</dbReference>
<dbReference type="SUPFAM" id="SSF55781">
    <property type="entry name" value="GAF domain-like"/>
    <property type="match status" value="1"/>
</dbReference>
<comment type="caution">
    <text evidence="2">The sequence shown here is derived from an EMBL/GenBank/DDBJ whole genome shotgun (WGS) entry which is preliminary data.</text>
</comment>
<accession>A0A0J7J509</accession>
<reference evidence="2 3" key="1">
    <citation type="submission" date="2015-06" db="EMBL/GenBank/DDBJ databases">
        <title>Marinobacter subterrani, a genetically tractable neutrophilic iron-oxidizing strain isolated from the Soudan Iron Mine.</title>
        <authorList>
            <person name="Bonis B.M."/>
            <person name="Gralnick J.A."/>
        </authorList>
    </citation>
    <scope>NUCLEOTIDE SEQUENCE [LARGE SCALE GENOMIC DNA]</scope>
    <source>
        <strain evidence="2 3">JG233</strain>
    </source>
</reference>
<dbReference type="RefSeq" id="WP_048497367.1">
    <property type="nucleotide sequence ID" value="NZ_LFBU01000002.1"/>
</dbReference>
<organism evidence="2 3">
    <name type="scientific">Marinobacter subterrani</name>
    <dbReference type="NCBI Taxonomy" id="1658765"/>
    <lineage>
        <taxon>Bacteria</taxon>
        <taxon>Pseudomonadati</taxon>
        <taxon>Pseudomonadota</taxon>
        <taxon>Gammaproteobacteria</taxon>
        <taxon>Pseudomonadales</taxon>
        <taxon>Marinobacteraceae</taxon>
        <taxon>Marinobacter</taxon>
    </lineage>
</organism>
<dbReference type="GO" id="GO:0071111">
    <property type="term" value="F:cyclic-guanylate-specific phosphodiesterase activity"/>
    <property type="evidence" value="ECO:0007669"/>
    <property type="project" value="InterPro"/>
</dbReference>
<sequence length="423" mass="46613">MSSKSEELQNHNGQKAASIGQAILSTATINSGTTRLLLTRLLEAVRIHMGMEVGFISRFSSGRREFLYVSSDGRQQAPATGASAPLEESACIRVVTNQAPNLVRDAQVHPSLRDLPAIEALGVRSHASVPIPGENDDTFGTLCCYSCDYKEQLDERDIGFMSAMADLIGTALQEEQRALDDISCRRKYIRDVLKSGGLQMAWQPVVDSTTGDLVAVESLARFQTDPYRPPNEWFDEGVELGIATELEKSAFAKGMAIREHLPPDVYVGCNLSGTTFLEPAFQDFLRQQALEQIVLEITEHDAIADYGELASALSEFRNRGLQLAIDDFGAGYASFRHIVELNPDIIKLDISLVRNIDRSPTIQSVVRALVGFANERGASLLAEGVETRAELDMLRALGIRRVQGYLFYKPMPQAQLLDLFRST</sequence>
<name>A0A0J7J509_9GAMM</name>
<dbReference type="Pfam" id="PF00563">
    <property type="entry name" value="EAL"/>
    <property type="match status" value="1"/>
</dbReference>
<evidence type="ECO:0000313" key="3">
    <source>
        <dbReference type="Proteomes" id="UP000036102"/>
    </source>
</evidence>
<dbReference type="InterPro" id="IPR003018">
    <property type="entry name" value="GAF"/>
</dbReference>
<proteinExistence type="predicted"/>
<keyword evidence="3" id="KW-1185">Reference proteome</keyword>
<dbReference type="Proteomes" id="UP000036102">
    <property type="component" value="Unassembled WGS sequence"/>
</dbReference>
<dbReference type="OrthoDB" id="1673646at2"/>
<evidence type="ECO:0000259" key="1">
    <source>
        <dbReference type="PROSITE" id="PS50883"/>
    </source>
</evidence>
<feature type="domain" description="EAL" evidence="1">
    <location>
        <begin position="182"/>
        <end position="423"/>
    </location>
</feature>
<dbReference type="SUPFAM" id="SSF141868">
    <property type="entry name" value="EAL domain-like"/>
    <property type="match status" value="1"/>
</dbReference>
<dbReference type="Gene3D" id="3.30.450.40">
    <property type="match status" value="1"/>
</dbReference>
<dbReference type="InterPro" id="IPR035919">
    <property type="entry name" value="EAL_sf"/>
</dbReference>
<dbReference type="PROSITE" id="PS50883">
    <property type="entry name" value="EAL"/>
    <property type="match status" value="1"/>
</dbReference>
<evidence type="ECO:0000313" key="2">
    <source>
        <dbReference type="EMBL" id="KMQ73074.1"/>
    </source>
</evidence>
<dbReference type="Pfam" id="PF13185">
    <property type="entry name" value="GAF_2"/>
    <property type="match status" value="1"/>
</dbReference>
<dbReference type="PANTHER" id="PTHR33121:SF70">
    <property type="entry name" value="SIGNALING PROTEIN YKOW"/>
    <property type="match status" value="1"/>
</dbReference>
<dbReference type="Gene3D" id="3.20.20.450">
    <property type="entry name" value="EAL domain"/>
    <property type="match status" value="1"/>
</dbReference>
<dbReference type="InterPro" id="IPR050706">
    <property type="entry name" value="Cyclic-di-GMP_PDE-like"/>
</dbReference>
<dbReference type="SMART" id="SM00052">
    <property type="entry name" value="EAL"/>
    <property type="match status" value="1"/>
</dbReference>
<dbReference type="InterPro" id="IPR001633">
    <property type="entry name" value="EAL_dom"/>
</dbReference>
<dbReference type="EMBL" id="LFBU01000002">
    <property type="protein sequence ID" value="KMQ73074.1"/>
    <property type="molecule type" value="Genomic_DNA"/>
</dbReference>
<protein>
    <submittedName>
        <fullName evidence="2">EAL domain, c-di-GMP-specific phosphodiesterase class I (Or its enzymatically inactive variant)</fullName>
    </submittedName>
</protein>
<dbReference type="CDD" id="cd01948">
    <property type="entry name" value="EAL"/>
    <property type="match status" value="1"/>
</dbReference>
<gene>
    <name evidence="2" type="ORF">Msub_20270</name>
</gene>
<dbReference type="STRING" id="1658765.Msub_20270"/>